<reference evidence="2" key="1">
    <citation type="journal article" date="2019" name="Int. J. Syst. Evol. Microbiol.">
        <title>The Global Catalogue of Microorganisms (GCM) 10K type strain sequencing project: providing services to taxonomists for standard genome sequencing and annotation.</title>
        <authorList>
            <consortium name="The Broad Institute Genomics Platform"/>
            <consortium name="The Broad Institute Genome Sequencing Center for Infectious Disease"/>
            <person name="Wu L."/>
            <person name="Ma J."/>
        </authorList>
    </citation>
    <scope>NUCLEOTIDE SEQUENCE [LARGE SCALE GENOMIC DNA]</scope>
    <source>
        <strain evidence="2">JCM 14969</strain>
    </source>
</reference>
<organism evidence="1 2">
    <name type="scientific">Kribbella sancticallisti</name>
    <dbReference type="NCBI Taxonomy" id="460087"/>
    <lineage>
        <taxon>Bacteria</taxon>
        <taxon>Bacillati</taxon>
        <taxon>Actinomycetota</taxon>
        <taxon>Actinomycetes</taxon>
        <taxon>Propionibacteriales</taxon>
        <taxon>Kribbellaceae</taxon>
        <taxon>Kribbella</taxon>
    </lineage>
</organism>
<dbReference type="EMBL" id="BAAAOS010000053">
    <property type="protein sequence ID" value="GAA1603607.1"/>
    <property type="molecule type" value="Genomic_DNA"/>
</dbReference>
<keyword evidence="2" id="KW-1185">Reference proteome</keyword>
<dbReference type="Proteomes" id="UP001500393">
    <property type="component" value="Unassembled WGS sequence"/>
</dbReference>
<gene>
    <name evidence="1" type="ORF">GCM10009789_67030</name>
</gene>
<evidence type="ECO:0000313" key="1">
    <source>
        <dbReference type="EMBL" id="GAA1603607.1"/>
    </source>
</evidence>
<protein>
    <submittedName>
        <fullName evidence="1">Uncharacterized protein</fullName>
    </submittedName>
</protein>
<comment type="caution">
    <text evidence="1">The sequence shown here is derived from an EMBL/GenBank/DDBJ whole genome shotgun (WGS) entry which is preliminary data.</text>
</comment>
<accession>A0ABP4Q8R2</accession>
<name>A0ABP4Q8R2_9ACTN</name>
<evidence type="ECO:0000313" key="2">
    <source>
        <dbReference type="Proteomes" id="UP001500393"/>
    </source>
</evidence>
<proteinExistence type="predicted"/>
<sequence length="74" mass="8231">MGIGRPAVIAASTPRFTRFEAPQAGYAALPLTCQGPLNWHDTVEQPTETPGRVPPTRWMAMHKERETVAHKYSD</sequence>